<evidence type="ECO:0000256" key="1">
    <source>
        <dbReference type="ARBA" id="ARBA00001342"/>
    </source>
</evidence>
<dbReference type="CDD" id="cd16841">
    <property type="entry name" value="RraA_family"/>
    <property type="match status" value="1"/>
</dbReference>
<reference evidence="14 15" key="1">
    <citation type="journal article" date="2020" name="Front. Microbiol.">
        <title>Design of Bacterial Strain-Specific qPCR Assays Using NGS Data and Publicly Available Resources and Its Application to Track Biocontrol Strains.</title>
        <authorList>
            <person name="Hernandez I."/>
            <person name="Sant C."/>
            <person name="Martinez R."/>
            <person name="Fernandez C."/>
        </authorList>
    </citation>
    <scope>NUCLEOTIDE SEQUENCE [LARGE SCALE GENOMIC DNA]</scope>
    <source>
        <strain evidence="14 15">B24</strain>
    </source>
</reference>
<dbReference type="Gene3D" id="3.50.30.40">
    <property type="entry name" value="Ribonuclease E inhibitor RraA/RraA-like"/>
    <property type="match status" value="1"/>
</dbReference>
<dbReference type="PANTHER" id="PTHR33254">
    <property type="entry name" value="4-HYDROXY-4-METHYL-2-OXOGLUTARATE ALDOLASE 3-RELATED"/>
    <property type="match status" value="1"/>
</dbReference>
<dbReference type="InterPro" id="IPR005493">
    <property type="entry name" value="RraA/RraA-like"/>
</dbReference>
<evidence type="ECO:0000313" key="14">
    <source>
        <dbReference type="EMBL" id="QMU98620.1"/>
    </source>
</evidence>
<comment type="catalytic activity">
    <reaction evidence="1">
        <text>4-hydroxy-4-methyl-2-oxoglutarate = 2 pyruvate</text>
        <dbReference type="Rhea" id="RHEA:22748"/>
        <dbReference type="ChEBI" id="CHEBI:15361"/>
        <dbReference type="ChEBI" id="CHEBI:58276"/>
        <dbReference type="EC" id="4.1.3.17"/>
    </reaction>
</comment>
<dbReference type="SUPFAM" id="SSF89562">
    <property type="entry name" value="RraA-like"/>
    <property type="match status" value="1"/>
</dbReference>
<evidence type="ECO:0000256" key="4">
    <source>
        <dbReference type="ARBA" id="ARBA00011233"/>
    </source>
</evidence>
<comment type="subunit">
    <text evidence="4">Homotrimer.</text>
</comment>
<dbReference type="GO" id="GO:0008948">
    <property type="term" value="F:oxaloacetate decarboxylase activity"/>
    <property type="evidence" value="ECO:0007669"/>
    <property type="project" value="UniProtKB-EC"/>
</dbReference>
<dbReference type="InterPro" id="IPR036704">
    <property type="entry name" value="RraA/RraA-like_sf"/>
</dbReference>
<dbReference type="EC" id="4.1.1.112" evidence="6"/>
<protein>
    <recommendedName>
        <fullName evidence="7">Putative 4-hydroxy-4-methyl-2-oxoglutarate aldolase</fullName>
        <ecNumber evidence="6">4.1.1.112</ecNumber>
        <ecNumber evidence="5">4.1.3.17</ecNumber>
    </recommendedName>
    <alternativeName>
        <fullName evidence="11">Oxaloacetate decarboxylase</fullName>
    </alternativeName>
    <alternativeName>
        <fullName evidence="9">Regulator of ribonuclease activity homolog</fullName>
    </alternativeName>
    <alternativeName>
        <fullName evidence="10">RraA-like protein</fullName>
    </alternativeName>
</protein>
<evidence type="ECO:0000256" key="13">
    <source>
        <dbReference type="PIRSR" id="PIRSR605493-1"/>
    </source>
</evidence>
<evidence type="ECO:0000256" key="2">
    <source>
        <dbReference type="ARBA" id="ARBA00001968"/>
    </source>
</evidence>
<proteinExistence type="inferred from homology"/>
<evidence type="ECO:0000256" key="8">
    <source>
        <dbReference type="ARBA" id="ARBA00025046"/>
    </source>
</evidence>
<evidence type="ECO:0000256" key="10">
    <source>
        <dbReference type="ARBA" id="ARBA00030169"/>
    </source>
</evidence>
<accession>A0A7D8ABN6</accession>
<keyword evidence="13" id="KW-0460">Magnesium</keyword>
<dbReference type="Proteomes" id="UP000515708">
    <property type="component" value="Chromosome"/>
</dbReference>
<dbReference type="EMBL" id="CP043732">
    <property type="protein sequence ID" value="QMU98620.1"/>
    <property type="molecule type" value="Genomic_DNA"/>
</dbReference>
<evidence type="ECO:0000256" key="5">
    <source>
        <dbReference type="ARBA" id="ARBA00012213"/>
    </source>
</evidence>
<dbReference type="EC" id="4.1.3.17" evidence="5"/>
<evidence type="ECO:0000256" key="7">
    <source>
        <dbReference type="ARBA" id="ARBA00016549"/>
    </source>
</evidence>
<feature type="binding site" evidence="13">
    <location>
        <position position="101"/>
    </location>
    <ligand>
        <name>Mg(2+)</name>
        <dbReference type="ChEBI" id="CHEBI:18420"/>
    </ligand>
</feature>
<organism evidence="14 15">
    <name type="scientific">Microbacterium esteraromaticum</name>
    <dbReference type="NCBI Taxonomy" id="57043"/>
    <lineage>
        <taxon>Bacteria</taxon>
        <taxon>Bacillati</taxon>
        <taxon>Actinomycetota</taxon>
        <taxon>Actinomycetes</taxon>
        <taxon>Micrococcales</taxon>
        <taxon>Microbacteriaceae</taxon>
        <taxon>Microbacterium</taxon>
    </lineage>
</organism>
<comment type="similarity">
    <text evidence="3">Belongs to the class II aldolase/RraA-like family.</text>
</comment>
<keyword evidence="13" id="KW-0479">Metal-binding</keyword>
<name>A0A7D8ABN6_9MICO</name>
<dbReference type="GO" id="GO:0047443">
    <property type="term" value="F:4-hydroxy-4-methyl-2-oxoglutarate aldolase activity"/>
    <property type="evidence" value="ECO:0007669"/>
    <property type="project" value="UniProtKB-EC"/>
</dbReference>
<evidence type="ECO:0000256" key="11">
    <source>
        <dbReference type="ARBA" id="ARBA00032305"/>
    </source>
</evidence>
<dbReference type="PANTHER" id="PTHR33254:SF4">
    <property type="entry name" value="4-HYDROXY-4-METHYL-2-OXOGLUTARATE ALDOLASE 3-RELATED"/>
    <property type="match status" value="1"/>
</dbReference>
<evidence type="ECO:0000256" key="3">
    <source>
        <dbReference type="ARBA" id="ARBA00008621"/>
    </source>
</evidence>
<comment type="cofactor">
    <cofactor evidence="2">
        <name>a divalent metal cation</name>
        <dbReference type="ChEBI" id="CHEBI:60240"/>
    </cofactor>
</comment>
<dbReference type="AlphaFoldDB" id="A0A7D8ABN6"/>
<comment type="function">
    <text evidence="8">Catalyzes the aldol cleavage of 4-hydroxy-4-methyl-2-oxoglutarate (HMG) into 2 molecules of pyruvate. Also contains a secondary oxaloacetate (OAA) decarboxylase activity due to the common pyruvate enolate transition state formed following C-C bond cleavage in the retro-aldol and decarboxylation reactions.</text>
</comment>
<comment type="catalytic activity">
    <reaction evidence="12">
        <text>oxaloacetate + H(+) = pyruvate + CO2</text>
        <dbReference type="Rhea" id="RHEA:15641"/>
        <dbReference type="ChEBI" id="CHEBI:15361"/>
        <dbReference type="ChEBI" id="CHEBI:15378"/>
        <dbReference type="ChEBI" id="CHEBI:16452"/>
        <dbReference type="ChEBI" id="CHEBI:16526"/>
        <dbReference type="EC" id="4.1.1.112"/>
    </reaction>
</comment>
<evidence type="ECO:0000256" key="9">
    <source>
        <dbReference type="ARBA" id="ARBA00029596"/>
    </source>
</evidence>
<dbReference type="GO" id="GO:0046872">
    <property type="term" value="F:metal ion binding"/>
    <property type="evidence" value="ECO:0007669"/>
    <property type="project" value="UniProtKB-KW"/>
</dbReference>
<sequence>MIARLLSSSTATLGHLTDFGFVRGLVPIGASPAFAGPALTVQIPHADSTAVHEALRHIRPGDVLVIDQSGDDDRSSFGGTLAGIALDAGAIAAVSNGRTNDVDEIIDLGFPVFSRGPGSLTTRILGLEGRINVPVAVGGVVVMPGDIVFGDSDGLCVIPRAEAEEIVRRITELDADPVILSLRESVRNGTPLGALTGASALFRGGGA</sequence>
<evidence type="ECO:0000313" key="15">
    <source>
        <dbReference type="Proteomes" id="UP000515708"/>
    </source>
</evidence>
<comment type="cofactor">
    <cofactor evidence="13">
        <name>Mg(2+)</name>
        <dbReference type="ChEBI" id="CHEBI:18420"/>
    </cofactor>
</comment>
<evidence type="ECO:0000256" key="12">
    <source>
        <dbReference type="ARBA" id="ARBA00047973"/>
    </source>
</evidence>
<evidence type="ECO:0000256" key="6">
    <source>
        <dbReference type="ARBA" id="ARBA00012947"/>
    </source>
</evidence>
<feature type="binding site" evidence="13">
    <location>
        <begin position="78"/>
        <end position="81"/>
    </location>
    <ligand>
        <name>substrate</name>
    </ligand>
</feature>
<dbReference type="Pfam" id="PF03737">
    <property type="entry name" value="RraA-like"/>
    <property type="match status" value="1"/>
</dbReference>
<gene>
    <name evidence="14" type="ORF">FVO59_06030</name>
</gene>